<dbReference type="HOGENOM" id="CLU_2502203_0_0_1"/>
<keyword evidence="2" id="KW-1185">Reference proteome</keyword>
<dbReference type="Gramene" id="KQL05480">
    <property type="protein sequence ID" value="KQL05480"/>
    <property type="gene ID" value="SETIT_005387mg"/>
</dbReference>
<protein>
    <submittedName>
        <fullName evidence="1">Uncharacterized protein</fullName>
    </submittedName>
</protein>
<name>K3XTY0_SETIT</name>
<evidence type="ECO:0000313" key="2">
    <source>
        <dbReference type="Proteomes" id="UP000004995"/>
    </source>
</evidence>
<dbReference type="EnsemblPlants" id="KQL05480">
    <property type="protein sequence ID" value="KQL05480"/>
    <property type="gene ID" value="SETIT_005387mg"/>
</dbReference>
<proteinExistence type="predicted"/>
<organism evidence="1 2">
    <name type="scientific">Setaria italica</name>
    <name type="common">Foxtail millet</name>
    <name type="synonym">Panicum italicum</name>
    <dbReference type="NCBI Taxonomy" id="4555"/>
    <lineage>
        <taxon>Eukaryota</taxon>
        <taxon>Viridiplantae</taxon>
        <taxon>Streptophyta</taxon>
        <taxon>Embryophyta</taxon>
        <taxon>Tracheophyta</taxon>
        <taxon>Spermatophyta</taxon>
        <taxon>Magnoliopsida</taxon>
        <taxon>Liliopsida</taxon>
        <taxon>Poales</taxon>
        <taxon>Poaceae</taxon>
        <taxon>PACMAD clade</taxon>
        <taxon>Panicoideae</taxon>
        <taxon>Panicodae</taxon>
        <taxon>Paniceae</taxon>
        <taxon>Cenchrinae</taxon>
        <taxon>Setaria</taxon>
    </lineage>
</organism>
<dbReference type="EMBL" id="AGNK02003118">
    <property type="status" value="NOT_ANNOTATED_CDS"/>
    <property type="molecule type" value="Genomic_DNA"/>
</dbReference>
<evidence type="ECO:0000313" key="1">
    <source>
        <dbReference type="EnsemblPlants" id="KQL05480"/>
    </source>
</evidence>
<dbReference type="InParanoid" id="K3XTY0"/>
<dbReference type="AlphaFoldDB" id="K3XTY0"/>
<accession>K3XTY0</accession>
<sequence>MRPPAPLGALLRSRFRFGYVVDAVGASGVRIPRVISRTSVIRAYSSTFVSLPNPADPHLFLPTARRGPLPNTAVSALRPCPAATRV</sequence>
<reference evidence="2" key="1">
    <citation type="journal article" date="2012" name="Nat. Biotechnol.">
        <title>Reference genome sequence of the model plant Setaria.</title>
        <authorList>
            <person name="Bennetzen J.L."/>
            <person name="Schmutz J."/>
            <person name="Wang H."/>
            <person name="Percifield R."/>
            <person name="Hawkins J."/>
            <person name="Pontaroli A.C."/>
            <person name="Estep M."/>
            <person name="Feng L."/>
            <person name="Vaughn J.N."/>
            <person name="Grimwood J."/>
            <person name="Jenkins J."/>
            <person name="Barry K."/>
            <person name="Lindquist E."/>
            <person name="Hellsten U."/>
            <person name="Deshpande S."/>
            <person name="Wang X."/>
            <person name="Wu X."/>
            <person name="Mitros T."/>
            <person name="Triplett J."/>
            <person name="Yang X."/>
            <person name="Ye C.Y."/>
            <person name="Mauro-Herrera M."/>
            <person name="Wang L."/>
            <person name="Li P."/>
            <person name="Sharma M."/>
            <person name="Sharma R."/>
            <person name="Ronald P.C."/>
            <person name="Panaud O."/>
            <person name="Kellogg E.A."/>
            <person name="Brutnell T.P."/>
            <person name="Doust A.N."/>
            <person name="Tuskan G.A."/>
            <person name="Rokhsar D."/>
            <person name="Devos K.M."/>
        </authorList>
    </citation>
    <scope>NUCLEOTIDE SEQUENCE [LARGE SCALE GENOMIC DNA]</scope>
    <source>
        <strain evidence="2">cv. Yugu1</strain>
    </source>
</reference>
<reference evidence="1" key="2">
    <citation type="submission" date="2018-08" db="UniProtKB">
        <authorList>
            <consortium name="EnsemblPlants"/>
        </authorList>
    </citation>
    <scope>IDENTIFICATION</scope>
    <source>
        <strain evidence="1">Yugu1</strain>
    </source>
</reference>
<dbReference type="Proteomes" id="UP000004995">
    <property type="component" value="Unassembled WGS sequence"/>
</dbReference>